<dbReference type="FunFam" id="1.50.40.10:FF:000090">
    <property type="entry name" value="Folate transporter 1, chloroplastic"/>
    <property type="match status" value="1"/>
</dbReference>
<feature type="repeat" description="Solcar" evidence="8">
    <location>
        <begin position="119"/>
        <end position="207"/>
    </location>
</feature>
<evidence type="ECO:0000256" key="8">
    <source>
        <dbReference type="PROSITE-ProRule" id="PRU00282"/>
    </source>
</evidence>
<dbReference type="Gene3D" id="1.50.40.10">
    <property type="entry name" value="Mitochondrial carrier domain"/>
    <property type="match status" value="2"/>
</dbReference>
<dbReference type="Proteomes" id="UP000008792">
    <property type="component" value="Unassembled WGS sequence"/>
</dbReference>
<keyword evidence="6" id="KW-1133">Transmembrane helix</keyword>
<dbReference type="InterPro" id="IPR002067">
    <property type="entry name" value="MCP"/>
</dbReference>
<dbReference type="InParanoid" id="B4ME47"/>
<dbReference type="KEGG" id="dvi:6635971"/>
<dbReference type="GO" id="GO:0016020">
    <property type="term" value="C:membrane"/>
    <property type="evidence" value="ECO:0007669"/>
    <property type="project" value="UniProtKB-SubCell"/>
</dbReference>
<dbReference type="InterPro" id="IPR044712">
    <property type="entry name" value="SLC25A32-like"/>
</dbReference>
<dbReference type="HOGENOM" id="CLU_015166_6_4_1"/>
<keyword evidence="7 8" id="KW-0472">Membrane</keyword>
<dbReference type="STRING" id="7244.B4ME47"/>
<keyword evidence="3 9" id="KW-0813">Transport</keyword>
<keyword evidence="4 8" id="KW-0812">Transmembrane</keyword>
<dbReference type="OrthoDB" id="428293at2759"/>
<evidence type="ECO:0000256" key="9">
    <source>
        <dbReference type="RuleBase" id="RU000488"/>
    </source>
</evidence>
<evidence type="ECO:0000256" key="4">
    <source>
        <dbReference type="ARBA" id="ARBA00022692"/>
    </source>
</evidence>
<evidence type="ECO:0000256" key="6">
    <source>
        <dbReference type="ARBA" id="ARBA00022989"/>
    </source>
</evidence>
<dbReference type="SUPFAM" id="SSF103506">
    <property type="entry name" value="Mitochondrial carrier"/>
    <property type="match status" value="1"/>
</dbReference>
<evidence type="ECO:0000256" key="5">
    <source>
        <dbReference type="ARBA" id="ARBA00022737"/>
    </source>
</evidence>
<accession>B4ME47</accession>
<dbReference type="EMBL" id="CH940662">
    <property type="protein sequence ID" value="EDW58812.2"/>
    <property type="molecule type" value="Genomic_DNA"/>
</dbReference>
<feature type="repeat" description="Solcar" evidence="8">
    <location>
        <begin position="224"/>
        <end position="304"/>
    </location>
</feature>
<evidence type="ECO:0008006" key="12">
    <source>
        <dbReference type="Google" id="ProtNLM"/>
    </source>
</evidence>
<sequence length="323" mass="35931">MNANAAPASSPPKFNVFAHVKYEHLVAGVSGGVASTLILHPLDLIKIRFAVNDGRTATVPQYRGLGSAFTTIFRQEGFRGLYKGVTPNVWGSGSSWGLYFMFYNTIKTFIQGGNTTMPLGPAMHMLAAAESGALTLLLTNPIWVVKTRLCLQCDTASSSEYRGMVHALSEIYKTEGVRGLYRGFVPGMLGVSHGAIQFMTYEEMKNAYNEYRKLPIDTKLATSEYLAFAAISKLIAAAATYPYQVVRARLQDHHHRYSGTWDCIKQTWRFEGAVGFYKGLKANLIRVVPACMITFLVYENVSHFMLAQKKRRQSELLTVNNNK</sequence>
<protein>
    <recommendedName>
        <fullName evidence="12">Mitochondrial folate transporter/carrier</fullName>
    </recommendedName>
</protein>
<dbReference type="GO" id="GO:0015215">
    <property type="term" value="F:nucleotide transmembrane transporter activity"/>
    <property type="evidence" value="ECO:0007669"/>
    <property type="project" value="UniProtKB-ARBA"/>
</dbReference>
<organism evidence="10 11">
    <name type="scientific">Drosophila virilis</name>
    <name type="common">Fruit fly</name>
    <dbReference type="NCBI Taxonomy" id="7244"/>
    <lineage>
        <taxon>Eukaryota</taxon>
        <taxon>Metazoa</taxon>
        <taxon>Ecdysozoa</taxon>
        <taxon>Arthropoda</taxon>
        <taxon>Hexapoda</taxon>
        <taxon>Insecta</taxon>
        <taxon>Pterygota</taxon>
        <taxon>Neoptera</taxon>
        <taxon>Endopterygota</taxon>
        <taxon>Diptera</taxon>
        <taxon>Brachycera</taxon>
        <taxon>Muscomorpha</taxon>
        <taxon>Ephydroidea</taxon>
        <taxon>Drosophilidae</taxon>
        <taxon>Drosophila</taxon>
    </lineage>
</organism>
<reference evidence="10 11" key="1">
    <citation type="journal article" date="2007" name="Nature">
        <title>Evolution of genes and genomes on the Drosophila phylogeny.</title>
        <authorList>
            <consortium name="Drosophila 12 Genomes Consortium"/>
            <person name="Clark A.G."/>
            <person name="Eisen M.B."/>
            <person name="Smith D.R."/>
            <person name="Bergman C.M."/>
            <person name="Oliver B."/>
            <person name="Markow T.A."/>
            <person name="Kaufman T.C."/>
            <person name="Kellis M."/>
            <person name="Gelbart W."/>
            <person name="Iyer V.N."/>
            <person name="Pollard D.A."/>
            <person name="Sackton T.B."/>
            <person name="Larracuente A.M."/>
            <person name="Singh N.D."/>
            <person name="Abad J.P."/>
            <person name="Abt D.N."/>
            <person name="Adryan B."/>
            <person name="Aguade M."/>
            <person name="Akashi H."/>
            <person name="Anderson W.W."/>
            <person name="Aquadro C.F."/>
            <person name="Ardell D.H."/>
            <person name="Arguello R."/>
            <person name="Artieri C.G."/>
            <person name="Barbash D.A."/>
            <person name="Barker D."/>
            <person name="Barsanti P."/>
            <person name="Batterham P."/>
            <person name="Batzoglou S."/>
            <person name="Begun D."/>
            <person name="Bhutkar A."/>
            <person name="Blanco E."/>
            <person name="Bosak S.A."/>
            <person name="Bradley R.K."/>
            <person name="Brand A.D."/>
            <person name="Brent M.R."/>
            <person name="Brooks A.N."/>
            <person name="Brown R.H."/>
            <person name="Butlin R.K."/>
            <person name="Caggese C."/>
            <person name="Calvi B.R."/>
            <person name="Bernardo de Carvalho A."/>
            <person name="Caspi A."/>
            <person name="Castrezana S."/>
            <person name="Celniker S.E."/>
            <person name="Chang J.L."/>
            <person name="Chapple C."/>
            <person name="Chatterji S."/>
            <person name="Chinwalla A."/>
            <person name="Civetta A."/>
            <person name="Clifton S.W."/>
            <person name="Comeron J.M."/>
            <person name="Costello J.C."/>
            <person name="Coyne J.A."/>
            <person name="Daub J."/>
            <person name="David R.G."/>
            <person name="Delcher A.L."/>
            <person name="Delehaunty K."/>
            <person name="Do C.B."/>
            <person name="Ebling H."/>
            <person name="Edwards K."/>
            <person name="Eickbush T."/>
            <person name="Evans J.D."/>
            <person name="Filipski A."/>
            <person name="Findeiss S."/>
            <person name="Freyhult E."/>
            <person name="Fulton L."/>
            <person name="Fulton R."/>
            <person name="Garcia A.C."/>
            <person name="Gardiner A."/>
            <person name="Garfield D.A."/>
            <person name="Garvin B.E."/>
            <person name="Gibson G."/>
            <person name="Gilbert D."/>
            <person name="Gnerre S."/>
            <person name="Godfrey J."/>
            <person name="Good R."/>
            <person name="Gotea V."/>
            <person name="Gravely B."/>
            <person name="Greenberg A.J."/>
            <person name="Griffiths-Jones S."/>
            <person name="Gross S."/>
            <person name="Guigo R."/>
            <person name="Gustafson E.A."/>
            <person name="Haerty W."/>
            <person name="Hahn M.W."/>
            <person name="Halligan D.L."/>
            <person name="Halpern A.L."/>
            <person name="Halter G.M."/>
            <person name="Han M.V."/>
            <person name="Heger A."/>
            <person name="Hillier L."/>
            <person name="Hinrichs A.S."/>
            <person name="Holmes I."/>
            <person name="Hoskins R.A."/>
            <person name="Hubisz M.J."/>
            <person name="Hultmark D."/>
            <person name="Huntley M.A."/>
            <person name="Jaffe D.B."/>
            <person name="Jagadeeshan S."/>
            <person name="Jeck W.R."/>
            <person name="Johnson J."/>
            <person name="Jones C.D."/>
            <person name="Jordan W.C."/>
            <person name="Karpen G.H."/>
            <person name="Kataoka E."/>
            <person name="Keightley P.D."/>
            <person name="Kheradpour P."/>
            <person name="Kirkness E.F."/>
            <person name="Koerich L.B."/>
            <person name="Kristiansen K."/>
            <person name="Kudrna D."/>
            <person name="Kulathinal R.J."/>
            <person name="Kumar S."/>
            <person name="Kwok R."/>
            <person name="Lander E."/>
            <person name="Langley C.H."/>
            <person name="Lapoint R."/>
            <person name="Lazzaro B.P."/>
            <person name="Lee S.J."/>
            <person name="Levesque L."/>
            <person name="Li R."/>
            <person name="Lin C.F."/>
            <person name="Lin M.F."/>
            <person name="Lindblad-Toh K."/>
            <person name="Llopart A."/>
            <person name="Long M."/>
            <person name="Low L."/>
            <person name="Lozovsky E."/>
            <person name="Lu J."/>
            <person name="Luo M."/>
            <person name="Machado C.A."/>
            <person name="Makalowski W."/>
            <person name="Marzo M."/>
            <person name="Matsuda M."/>
            <person name="Matzkin L."/>
            <person name="McAllister B."/>
            <person name="McBride C.S."/>
            <person name="McKernan B."/>
            <person name="McKernan K."/>
            <person name="Mendez-Lago M."/>
            <person name="Minx P."/>
            <person name="Mollenhauer M.U."/>
            <person name="Montooth K."/>
            <person name="Mount S.M."/>
            <person name="Mu X."/>
            <person name="Myers E."/>
            <person name="Negre B."/>
            <person name="Newfeld S."/>
            <person name="Nielsen R."/>
            <person name="Noor M.A."/>
            <person name="O'Grady P."/>
            <person name="Pachter L."/>
            <person name="Papaceit M."/>
            <person name="Parisi M.J."/>
            <person name="Parisi M."/>
            <person name="Parts L."/>
            <person name="Pedersen J.S."/>
            <person name="Pesole G."/>
            <person name="Phillippy A.M."/>
            <person name="Ponting C.P."/>
            <person name="Pop M."/>
            <person name="Porcelli D."/>
            <person name="Powell J.R."/>
            <person name="Prohaska S."/>
            <person name="Pruitt K."/>
            <person name="Puig M."/>
            <person name="Quesneville H."/>
            <person name="Ram K.R."/>
            <person name="Rand D."/>
            <person name="Rasmussen M.D."/>
            <person name="Reed L.K."/>
            <person name="Reenan R."/>
            <person name="Reily A."/>
            <person name="Remington K.A."/>
            <person name="Rieger T.T."/>
            <person name="Ritchie M.G."/>
            <person name="Robin C."/>
            <person name="Rogers Y.H."/>
            <person name="Rohde C."/>
            <person name="Rozas J."/>
            <person name="Rubenfield M.J."/>
            <person name="Ruiz A."/>
            <person name="Russo S."/>
            <person name="Salzberg S.L."/>
            <person name="Sanchez-Gracia A."/>
            <person name="Saranga D.J."/>
            <person name="Sato H."/>
            <person name="Schaeffer S.W."/>
            <person name="Schatz M.C."/>
            <person name="Schlenke T."/>
            <person name="Schwartz R."/>
            <person name="Segarra C."/>
            <person name="Singh R.S."/>
            <person name="Sirot L."/>
            <person name="Sirota M."/>
            <person name="Sisneros N.B."/>
            <person name="Smith C.D."/>
            <person name="Smith T.F."/>
            <person name="Spieth J."/>
            <person name="Stage D.E."/>
            <person name="Stark A."/>
            <person name="Stephan W."/>
            <person name="Strausberg R.L."/>
            <person name="Strempel S."/>
            <person name="Sturgill D."/>
            <person name="Sutton G."/>
            <person name="Sutton G.G."/>
            <person name="Tao W."/>
            <person name="Teichmann S."/>
            <person name="Tobari Y.N."/>
            <person name="Tomimura Y."/>
            <person name="Tsolas J.M."/>
            <person name="Valente V.L."/>
            <person name="Venter E."/>
            <person name="Venter J.C."/>
            <person name="Vicario S."/>
            <person name="Vieira F.G."/>
            <person name="Vilella A.J."/>
            <person name="Villasante A."/>
            <person name="Walenz B."/>
            <person name="Wang J."/>
            <person name="Wasserman M."/>
            <person name="Watts T."/>
            <person name="Wilson D."/>
            <person name="Wilson R.K."/>
            <person name="Wing R.A."/>
            <person name="Wolfner M.F."/>
            <person name="Wong A."/>
            <person name="Wong G.K."/>
            <person name="Wu C.I."/>
            <person name="Wu G."/>
            <person name="Yamamoto D."/>
            <person name="Yang H.P."/>
            <person name="Yang S.P."/>
            <person name="Yorke J.A."/>
            <person name="Yoshida K."/>
            <person name="Zdobnov E."/>
            <person name="Zhang P."/>
            <person name="Zhang Y."/>
            <person name="Zimin A.V."/>
            <person name="Baldwin J."/>
            <person name="Abdouelleil A."/>
            <person name="Abdulkadir J."/>
            <person name="Abebe A."/>
            <person name="Abera B."/>
            <person name="Abreu J."/>
            <person name="Acer S.C."/>
            <person name="Aftuck L."/>
            <person name="Alexander A."/>
            <person name="An P."/>
            <person name="Anderson E."/>
            <person name="Anderson S."/>
            <person name="Arachi H."/>
            <person name="Azer M."/>
            <person name="Bachantsang P."/>
            <person name="Barry A."/>
            <person name="Bayul T."/>
            <person name="Berlin A."/>
            <person name="Bessette D."/>
            <person name="Bloom T."/>
            <person name="Blye J."/>
            <person name="Boguslavskiy L."/>
            <person name="Bonnet C."/>
            <person name="Boukhgalter B."/>
            <person name="Bourzgui I."/>
            <person name="Brown A."/>
            <person name="Cahill P."/>
            <person name="Channer S."/>
            <person name="Cheshatsang Y."/>
            <person name="Chuda L."/>
            <person name="Citroen M."/>
            <person name="Collymore A."/>
            <person name="Cooke P."/>
            <person name="Costello M."/>
            <person name="D'Aco K."/>
            <person name="Daza R."/>
            <person name="De Haan G."/>
            <person name="DeGray S."/>
            <person name="DeMaso C."/>
            <person name="Dhargay N."/>
            <person name="Dooley K."/>
            <person name="Dooley E."/>
            <person name="Doricent M."/>
            <person name="Dorje P."/>
            <person name="Dorjee K."/>
            <person name="Dupes A."/>
            <person name="Elong R."/>
            <person name="Falk J."/>
            <person name="Farina A."/>
            <person name="Faro S."/>
            <person name="Ferguson D."/>
            <person name="Fisher S."/>
            <person name="Foley C.D."/>
            <person name="Franke A."/>
            <person name="Friedrich D."/>
            <person name="Gadbois L."/>
            <person name="Gearin G."/>
            <person name="Gearin C.R."/>
            <person name="Giannoukos G."/>
            <person name="Goode T."/>
            <person name="Graham J."/>
            <person name="Grandbois E."/>
            <person name="Grewal S."/>
            <person name="Gyaltsen K."/>
            <person name="Hafez N."/>
            <person name="Hagos B."/>
            <person name="Hall J."/>
            <person name="Henson C."/>
            <person name="Hollinger A."/>
            <person name="Honan T."/>
            <person name="Huard M.D."/>
            <person name="Hughes L."/>
            <person name="Hurhula B."/>
            <person name="Husby M.E."/>
            <person name="Kamat A."/>
            <person name="Kanga B."/>
            <person name="Kashin S."/>
            <person name="Khazanovich D."/>
            <person name="Kisner P."/>
            <person name="Lance K."/>
            <person name="Lara M."/>
            <person name="Lee W."/>
            <person name="Lennon N."/>
            <person name="Letendre F."/>
            <person name="LeVine R."/>
            <person name="Lipovsky A."/>
            <person name="Liu X."/>
            <person name="Liu J."/>
            <person name="Liu S."/>
            <person name="Lokyitsang T."/>
            <person name="Lokyitsang Y."/>
            <person name="Lubonja R."/>
            <person name="Lui A."/>
            <person name="MacDonald P."/>
            <person name="Magnisalis V."/>
            <person name="Maru K."/>
            <person name="Matthews C."/>
            <person name="McCusker W."/>
            <person name="McDonough S."/>
            <person name="Mehta T."/>
            <person name="Meldrim J."/>
            <person name="Meneus L."/>
            <person name="Mihai O."/>
            <person name="Mihalev A."/>
            <person name="Mihova T."/>
            <person name="Mittelman R."/>
            <person name="Mlenga V."/>
            <person name="Montmayeur A."/>
            <person name="Mulrain L."/>
            <person name="Navidi A."/>
            <person name="Naylor J."/>
            <person name="Negash T."/>
            <person name="Nguyen T."/>
            <person name="Nguyen N."/>
            <person name="Nicol R."/>
            <person name="Norbu C."/>
            <person name="Norbu N."/>
            <person name="Novod N."/>
            <person name="O'Neill B."/>
            <person name="Osman S."/>
            <person name="Markiewicz E."/>
            <person name="Oyono O.L."/>
            <person name="Patti C."/>
            <person name="Phunkhang P."/>
            <person name="Pierre F."/>
            <person name="Priest M."/>
            <person name="Raghuraman S."/>
            <person name="Rege F."/>
            <person name="Reyes R."/>
            <person name="Rise C."/>
            <person name="Rogov P."/>
            <person name="Ross K."/>
            <person name="Ryan E."/>
            <person name="Settipalli S."/>
            <person name="Shea T."/>
            <person name="Sherpa N."/>
            <person name="Shi L."/>
            <person name="Shih D."/>
            <person name="Sparrow T."/>
            <person name="Spaulding J."/>
            <person name="Stalker J."/>
            <person name="Stange-Thomann N."/>
            <person name="Stavropoulos S."/>
            <person name="Stone C."/>
            <person name="Strader C."/>
            <person name="Tesfaye S."/>
            <person name="Thomson T."/>
            <person name="Thoulutsang Y."/>
            <person name="Thoulutsang D."/>
            <person name="Topham K."/>
            <person name="Topping I."/>
            <person name="Tsamla T."/>
            <person name="Vassiliev H."/>
            <person name="Vo A."/>
            <person name="Wangchuk T."/>
            <person name="Wangdi T."/>
            <person name="Weiand M."/>
            <person name="Wilkinson J."/>
            <person name="Wilson A."/>
            <person name="Yadav S."/>
            <person name="Young G."/>
            <person name="Yu Q."/>
            <person name="Zembek L."/>
            <person name="Zhong D."/>
            <person name="Zimmer A."/>
            <person name="Zwirko Z."/>
            <person name="Jaffe D.B."/>
            <person name="Alvarez P."/>
            <person name="Brockman W."/>
            <person name="Butler J."/>
            <person name="Chin C."/>
            <person name="Gnerre S."/>
            <person name="Grabherr M."/>
            <person name="Kleber M."/>
            <person name="Mauceli E."/>
            <person name="MacCallum I."/>
        </authorList>
    </citation>
    <scope>NUCLEOTIDE SEQUENCE [LARGE SCALE GENOMIC DNA]</scope>
    <source>
        <strain evidence="11">Tucson 15010-1051.87</strain>
    </source>
</reference>
<dbReference type="FunCoup" id="B4ME47">
    <property type="interactions" value="2427"/>
</dbReference>
<evidence type="ECO:0000256" key="2">
    <source>
        <dbReference type="ARBA" id="ARBA00006375"/>
    </source>
</evidence>
<gene>
    <name evidence="10" type="primary">Dvir\GJ18531</name>
    <name evidence="10" type="ORF">Dvir_GJ18531</name>
</gene>
<dbReference type="FunFam" id="1.50.40.10:FF:000073">
    <property type="entry name" value="folate transporter 1, chloroplastic isoform X1"/>
    <property type="match status" value="1"/>
</dbReference>
<keyword evidence="11" id="KW-1185">Reference proteome</keyword>
<evidence type="ECO:0000256" key="3">
    <source>
        <dbReference type="ARBA" id="ARBA00022448"/>
    </source>
</evidence>
<name>B4ME47_DROVI</name>
<evidence type="ECO:0000256" key="7">
    <source>
        <dbReference type="ARBA" id="ARBA00023136"/>
    </source>
</evidence>
<dbReference type="Pfam" id="PF00153">
    <property type="entry name" value="Mito_carr"/>
    <property type="match status" value="3"/>
</dbReference>
<evidence type="ECO:0000313" key="10">
    <source>
        <dbReference type="EMBL" id="EDW58812.2"/>
    </source>
</evidence>
<feature type="repeat" description="Solcar" evidence="8">
    <location>
        <begin position="22"/>
        <end position="109"/>
    </location>
</feature>
<dbReference type="InterPro" id="IPR023395">
    <property type="entry name" value="MCP_dom_sf"/>
</dbReference>
<evidence type="ECO:0000256" key="1">
    <source>
        <dbReference type="ARBA" id="ARBA00004141"/>
    </source>
</evidence>
<comment type="similarity">
    <text evidence="2 9">Belongs to the mitochondrial carrier (TC 2.A.29) family.</text>
</comment>
<dbReference type="PRINTS" id="PR00926">
    <property type="entry name" value="MITOCARRIER"/>
</dbReference>
<dbReference type="AlphaFoldDB" id="B4ME47"/>
<dbReference type="InterPro" id="IPR018108">
    <property type="entry name" value="MCP_transmembrane"/>
</dbReference>
<evidence type="ECO:0000313" key="11">
    <source>
        <dbReference type="Proteomes" id="UP000008792"/>
    </source>
</evidence>
<keyword evidence="5" id="KW-0677">Repeat</keyword>
<dbReference type="PANTHER" id="PTHR45683">
    <property type="entry name" value="MITOCHONDRIAL NICOTINAMIDE ADENINE DINUCLEOTIDE TRANSPORTER 1-RELATED-RELATED"/>
    <property type="match status" value="1"/>
</dbReference>
<proteinExistence type="inferred from homology"/>
<comment type="subcellular location">
    <subcellularLocation>
        <location evidence="1">Membrane</location>
        <topology evidence="1">Multi-pass membrane protein</topology>
    </subcellularLocation>
</comment>
<dbReference type="PROSITE" id="PS50920">
    <property type="entry name" value="SOLCAR"/>
    <property type="match status" value="3"/>
</dbReference>